<dbReference type="RefSeq" id="WP_331703492.1">
    <property type="nucleotide sequence ID" value="NZ_JAZHBO010000001.1"/>
</dbReference>
<protein>
    <submittedName>
        <fullName evidence="1">BcsE family c-di-GMP-binding protein</fullName>
    </submittedName>
</protein>
<dbReference type="Proteomes" id="UP001356170">
    <property type="component" value="Unassembled WGS sequence"/>
</dbReference>
<dbReference type="InterPro" id="IPR017745">
    <property type="entry name" value="BcsE"/>
</dbReference>
<keyword evidence="2" id="KW-1185">Reference proteome</keyword>
<gene>
    <name evidence="1" type="ORF">V3390_04280</name>
</gene>
<proteinExistence type="predicted"/>
<dbReference type="EMBL" id="JAZHBO010000001">
    <property type="protein sequence ID" value="MEF2155450.1"/>
    <property type="molecule type" value="Genomic_DNA"/>
</dbReference>
<organism evidence="1 2">
    <name type="scientific">Aquilutibacter rugosus</name>
    <dbReference type="NCBI Taxonomy" id="3115820"/>
    <lineage>
        <taxon>Bacteria</taxon>
        <taxon>Pseudomonadati</taxon>
        <taxon>Pseudomonadota</taxon>
        <taxon>Gammaproteobacteria</taxon>
        <taxon>Lysobacterales</taxon>
        <taxon>Lysobacteraceae</taxon>
        <taxon>Aquilutibacter</taxon>
    </lineage>
</organism>
<comment type="caution">
    <text evidence="1">The sequence shown here is derived from an EMBL/GenBank/DDBJ whole genome shotgun (WGS) entry which is preliminary data.</text>
</comment>
<evidence type="ECO:0000313" key="2">
    <source>
        <dbReference type="Proteomes" id="UP001356170"/>
    </source>
</evidence>
<name>A0ABU7UZD9_9GAMM</name>
<accession>A0ABU7UZD9</accession>
<reference evidence="1 2" key="1">
    <citation type="submission" date="2024-01" db="EMBL/GenBank/DDBJ databases">
        <title>Novel species of the genus Luteimonas isolated from rivers.</title>
        <authorList>
            <person name="Lu H."/>
        </authorList>
    </citation>
    <scope>NUCLEOTIDE SEQUENCE [LARGE SCALE GENOMIC DNA]</scope>
    <source>
        <strain evidence="1 2">FXH3W</strain>
    </source>
</reference>
<evidence type="ECO:0000313" key="1">
    <source>
        <dbReference type="EMBL" id="MEF2155450.1"/>
    </source>
</evidence>
<sequence>MNSHSTADDSTIPAATSWLTLGVSRLEHSVAGQMQPGHLYSLVTELPSIRYPLLNNTIAEAIRAGVPCTIIEAARPEHYLERLCTPPKFDLNDALDRRMLNVYCMQSEFQKKMFQVGVGPMLEELDRFGVEYGSLVLFDHASSLLNLYDLNLATQQLDAIGEWGERNGLTVIMVFSQLHGSKWVTPRALLDSMSGMATLSESSDGLAIGFPYWQFNGGVASGVSFRIELNAEGDYEVTSWKRTPRDAEGPYPETNGMVLPANPTIENQVVNIREFETRNSPRPSPTPGVFRNLKARRSEFDDFL</sequence>
<dbReference type="Pfam" id="PF10995">
    <property type="entry name" value="CBP_BcsE"/>
    <property type="match status" value="1"/>
</dbReference>